<dbReference type="OrthoDB" id="6619622at2759"/>
<keyword evidence="3" id="KW-1185">Reference proteome</keyword>
<proteinExistence type="predicted"/>
<evidence type="ECO:0000256" key="1">
    <source>
        <dbReference type="SAM" id="MobiDB-lite"/>
    </source>
</evidence>
<dbReference type="EMBL" id="CABPRJ010001969">
    <property type="protein sequence ID" value="VVC42631.1"/>
    <property type="molecule type" value="Genomic_DNA"/>
</dbReference>
<reference evidence="2 3" key="1">
    <citation type="submission" date="2019-08" db="EMBL/GenBank/DDBJ databases">
        <authorList>
            <person name="Alioto T."/>
            <person name="Alioto T."/>
            <person name="Gomez Garrido J."/>
        </authorList>
    </citation>
    <scope>NUCLEOTIDE SEQUENCE [LARGE SCALE GENOMIC DNA]</scope>
</reference>
<protein>
    <submittedName>
        <fullName evidence="2">Uncharacterized protein</fullName>
    </submittedName>
</protein>
<feature type="region of interest" description="Disordered" evidence="1">
    <location>
        <begin position="34"/>
        <end position="53"/>
    </location>
</feature>
<dbReference type="Proteomes" id="UP000325440">
    <property type="component" value="Unassembled WGS sequence"/>
</dbReference>
<sequence length="53" mass="5611">AFMQIVEPVTSVLNTSKVANATLLETSFLDAIGRSPTQQNVPPAEPQLLTNAS</sequence>
<name>A0A5E4NJS1_9HEMI</name>
<feature type="non-terminal residue" evidence="2">
    <location>
        <position position="53"/>
    </location>
</feature>
<evidence type="ECO:0000313" key="3">
    <source>
        <dbReference type="Proteomes" id="UP000325440"/>
    </source>
</evidence>
<evidence type="ECO:0000313" key="2">
    <source>
        <dbReference type="EMBL" id="VVC42631.1"/>
    </source>
</evidence>
<accession>A0A5E4NJS1</accession>
<feature type="non-terminal residue" evidence="2">
    <location>
        <position position="1"/>
    </location>
</feature>
<gene>
    <name evidence="2" type="ORF">CINCED_3A001656</name>
</gene>
<organism evidence="2 3">
    <name type="scientific">Cinara cedri</name>
    <dbReference type="NCBI Taxonomy" id="506608"/>
    <lineage>
        <taxon>Eukaryota</taxon>
        <taxon>Metazoa</taxon>
        <taxon>Ecdysozoa</taxon>
        <taxon>Arthropoda</taxon>
        <taxon>Hexapoda</taxon>
        <taxon>Insecta</taxon>
        <taxon>Pterygota</taxon>
        <taxon>Neoptera</taxon>
        <taxon>Paraneoptera</taxon>
        <taxon>Hemiptera</taxon>
        <taxon>Sternorrhyncha</taxon>
        <taxon>Aphidomorpha</taxon>
        <taxon>Aphidoidea</taxon>
        <taxon>Aphididae</taxon>
        <taxon>Lachninae</taxon>
        <taxon>Cinara</taxon>
    </lineage>
</organism>
<dbReference type="AlphaFoldDB" id="A0A5E4NJS1"/>